<evidence type="ECO:0000313" key="2">
    <source>
        <dbReference type="Proteomes" id="UP000673691"/>
    </source>
</evidence>
<name>A0A8H7ZXV9_9FUNG</name>
<dbReference type="EMBL" id="JAEFCI010004359">
    <property type="protein sequence ID" value="KAG5460998.1"/>
    <property type="molecule type" value="Genomic_DNA"/>
</dbReference>
<gene>
    <name evidence="1" type="ORF">BJ554DRAFT_6882</name>
</gene>
<sequence length="84" mass="9082">MFPECRHGVGIGLGPSGGGRGRRAVPFWGLEGPGHGSTPRVVFGRSFVWAHNLKDFFTSTGSGRTRTGTRRRAGAFCFELFAKL</sequence>
<accession>A0A8H7ZXV9</accession>
<keyword evidence="2" id="KW-1185">Reference proteome</keyword>
<dbReference type="AlphaFoldDB" id="A0A8H7ZXV9"/>
<proteinExistence type="predicted"/>
<dbReference type="Proteomes" id="UP000673691">
    <property type="component" value="Unassembled WGS sequence"/>
</dbReference>
<evidence type="ECO:0000313" key="1">
    <source>
        <dbReference type="EMBL" id="KAG5460998.1"/>
    </source>
</evidence>
<comment type="caution">
    <text evidence="1">The sequence shown here is derived from an EMBL/GenBank/DDBJ whole genome shotgun (WGS) entry which is preliminary data.</text>
</comment>
<organism evidence="1 2">
    <name type="scientific">Olpidium bornovanus</name>
    <dbReference type="NCBI Taxonomy" id="278681"/>
    <lineage>
        <taxon>Eukaryota</taxon>
        <taxon>Fungi</taxon>
        <taxon>Fungi incertae sedis</taxon>
        <taxon>Olpidiomycota</taxon>
        <taxon>Olpidiomycotina</taxon>
        <taxon>Olpidiomycetes</taxon>
        <taxon>Olpidiales</taxon>
        <taxon>Olpidiaceae</taxon>
        <taxon>Olpidium</taxon>
    </lineage>
</organism>
<reference evidence="1 2" key="1">
    <citation type="journal article" name="Sci. Rep.">
        <title>Genome-scale phylogenetic analyses confirm Olpidium as the closest living zoosporic fungus to the non-flagellated, terrestrial fungi.</title>
        <authorList>
            <person name="Chang Y."/>
            <person name="Rochon D."/>
            <person name="Sekimoto S."/>
            <person name="Wang Y."/>
            <person name="Chovatia M."/>
            <person name="Sandor L."/>
            <person name="Salamov A."/>
            <person name="Grigoriev I.V."/>
            <person name="Stajich J.E."/>
            <person name="Spatafora J.W."/>
        </authorList>
    </citation>
    <scope>NUCLEOTIDE SEQUENCE [LARGE SCALE GENOMIC DNA]</scope>
    <source>
        <strain evidence="1">S191</strain>
    </source>
</reference>
<protein>
    <submittedName>
        <fullName evidence="1">Uncharacterized protein</fullName>
    </submittedName>
</protein>